<keyword evidence="4" id="KW-0346">Stress response</keyword>
<dbReference type="CDD" id="cd24029">
    <property type="entry name" value="ASKHA_NBD_HSP70_DnaK_HscA_HscC"/>
    <property type="match status" value="1"/>
</dbReference>
<dbReference type="PRINTS" id="PR00301">
    <property type="entry name" value="HEATSHOCK70"/>
</dbReference>
<keyword evidence="7" id="KW-1185">Reference proteome</keyword>
<evidence type="ECO:0000313" key="7">
    <source>
        <dbReference type="Proteomes" id="UP001163064"/>
    </source>
</evidence>
<dbReference type="Pfam" id="PF00012">
    <property type="entry name" value="HSP70"/>
    <property type="match status" value="2"/>
</dbReference>
<evidence type="ECO:0000256" key="5">
    <source>
        <dbReference type="ARBA" id="ARBA00023186"/>
    </source>
</evidence>
<dbReference type="InterPro" id="IPR018181">
    <property type="entry name" value="Heat_shock_70_CS"/>
</dbReference>
<dbReference type="RefSeq" id="WP_266597643.1">
    <property type="nucleotide sequence ID" value="NZ_JAPHNL010000058.1"/>
</dbReference>
<evidence type="ECO:0000256" key="2">
    <source>
        <dbReference type="ARBA" id="ARBA00022741"/>
    </source>
</evidence>
<dbReference type="Proteomes" id="UP001163064">
    <property type="component" value="Unassembled WGS sequence"/>
</dbReference>
<evidence type="ECO:0000256" key="3">
    <source>
        <dbReference type="ARBA" id="ARBA00022840"/>
    </source>
</evidence>
<organism evidence="6 7">
    <name type="scientific">Streptomyces beihaiensis</name>
    <dbReference type="NCBI Taxonomy" id="2984495"/>
    <lineage>
        <taxon>Bacteria</taxon>
        <taxon>Bacillati</taxon>
        <taxon>Actinomycetota</taxon>
        <taxon>Actinomycetes</taxon>
        <taxon>Kitasatosporales</taxon>
        <taxon>Streptomycetaceae</taxon>
        <taxon>Streptomyces</taxon>
    </lineage>
</organism>
<dbReference type="EMBL" id="JAPHNL010000058">
    <property type="protein sequence ID" value="MCX3059662.1"/>
    <property type="molecule type" value="Genomic_DNA"/>
</dbReference>
<dbReference type="PANTHER" id="PTHR19375">
    <property type="entry name" value="HEAT SHOCK PROTEIN 70KDA"/>
    <property type="match status" value="1"/>
</dbReference>
<dbReference type="PROSITE" id="PS00297">
    <property type="entry name" value="HSP70_1"/>
    <property type="match status" value="1"/>
</dbReference>
<dbReference type="Gene3D" id="3.90.640.10">
    <property type="entry name" value="Actin, Chain A, domain 4"/>
    <property type="match status" value="1"/>
</dbReference>
<protein>
    <submittedName>
        <fullName evidence="6">Hsp70 family protein</fullName>
    </submittedName>
</protein>
<comment type="similarity">
    <text evidence="1">Belongs to the heat shock protein 70 family.</text>
</comment>
<dbReference type="InterPro" id="IPR043129">
    <property type="entry name" value="ATPase_NBD"/>
</dbReference>
<comment type="caution">
    <text evidence="6">The sequence shown here is derived from an EMBL/GenBank/DDBJ whole genome shotgun (WGS) entry which is preliminary data.</text>
</comment>
<accession>A0ABT3TRI2</accession>
<keyword evidence="5" id="KW-0143">Chaperone</keyword>
<dbReference type="PROSITE" id="PS01036">
    <property type="entry name" value="HSP70_3"/>
    <property type="match status" value="1"/>
</dbReference>
<gene>
    <name evidence="6" type="ORF">OFY01_07745</name>
</gene>
<keyword evidence="2" id="KW-0547">Nucleotide-binding</keyword>
<dbReference type="PROSITE" id="PS00329">
    <property type="entry name" value="HSP70_2"/>
    <property type="match status" value="1"/>
</dbReference>
<dbReference type="SUPFAM" id="SSF53067">
    <property type="entry name" value="Actin-like ATPase domain"/>
    <property type="match status" value="2"/>
</dbReference>
<reference evidence="6" key="1">
    <citation type="submission" date="2022-10" db="EMBL/GenBank/DDBJ databases">
        <title>Streptomyces beihaiensis sp. nov., a chitin degrading actinobacterium, isolated from shrimp pond soil.</title>
        <authorList>
            <person name="Xie J."/>
            <person name="Shen N."/>
        </authorList>
    </citation>
    <scope>NUCLEOTIDE SEQUENCE</scope>
    <source>
        <strain evidence="6">GXMU-J5</strain>
    </source>
</reference>
<dbReference type="Gene3D" id="3.30.420.40">
    <property type="match status" value="2"/>
</dbReference>
<evidence type="ECO:0000256" key="1">
    <source>
        <dbReference type="ARBA" id="ARBA00007381"/>
    </source>
</evidence>
<evidence type="ECO:0000313" key="6">
    <source>
        <dbReference type="EMBL" id="MCX3059662.1"/>
    </source>
</evidence>
<proteinExistence type="inferred from homology"/>
<dbReference type="InterPro" id="IPR013126">
    <property type="entry name" value="Hsp_70_fam"/>
</dbReference>
<sequence>MTQQIVSKAVGIDLGTTNSAVAVMNPADNDILIHRDKVTKSSTTPSCVWRSPAGGELVVGRKAFARKGSTPEPVTSVKRLMGTRTTVDLAGEAYTPQQVSAAILREMKNQIEQDVAGFDTDGARWIVDRAVVTVPAYFDQPQIDATREAAEQAGLEVLGLLHEPTAAASHYCWRTATQNGTFLVYDLGGGTFDVSILRCTAGTFEVLGISGNNRLGGDDVDAAVARHLQKMLQEDGYALDLDVANDPEDALRFSQLKILAEGAKKALTERTEYVLRDAGRLLDKNGEPVVIETLLERDELDAVARPFIERTFTYCDEAIARASERAGITLADVDHIILAGGSTHMPLVRQMVTDQLCAGPAPDSPRQVRAACAEPVYEQVDTVVALGAAVRAAAVGGLAVYDQDRTVRVSFHGTATTGRSATSVGGTVQALTDSLDLSDGQVRLVTAGFEDQVDLSPEGAFAFRDVPVQPDAESSLTFEVYDAYGDLRATAGRQLAHTSGEQRPDGGMGGAAINAKAILMEVDYGDGRTGHKELVPAMQQLPFESPDFEFAHPGKERVELRLFQQSVPIQIITVLVPSSTPRGTAIRLTVSMYENAAIAVRGSIGDVSFDVPIEVPVERDMPSEDEAAELRKRFQENVGYLPAGPQNTAKAEWTVAEKAFREAKERGDVAAAVHEFRELEKAVGSVARHGGELQPPKAEFDELVSDCLGLHAQLAQDGVPEGKTFDAPEIARGIEEQRRRGEQVHAARDQRAYGEVIQQLQRVFTYMRGLMRTAPATEIPAAVRAASQLRADMKGTEELIRVADATGRAAESRELAEIHGKLRVQEARIATDPDAVLRDISKLNARLRQLARMLIDVRGGDTAGIPIILGGSGGPGTGGHQ</sequence>
<name>A0ABT3TRI2_9ACTN</name>
<keyword evidence="3" id="KW-0067">ATP-binding</keyword>
<evidence type="ECO:0000256" key="4">
    <source>
        <dbReference type="ARBA" id="ARBA00023016"/>
    </source>
</evidence>